<dbReference type="EMBL" id="LN891267">
    <property type="protein sequence ID" value="CUS07001.1"/>
    <property type="molecule type" value="Genomic_DNA"/>
</dbReference>
<evidence type="ECO:0000256" key="1">
    <source>
        <dbReference type="SAM" id="Phobius"/>
    </source>
</evidence>
<organism evidence="2 3">
    <name type="scientific">Tuber aestivum</name>
    <name type="common">summer truffle</name>
    <dbReference type="NCBI Taxonomy" id="59557"/>
    <lineage>
        <taxon>Eukaryota</taxon>
        <taxon>Fungi</taxon>
        <taxon>Dikarya</taxon>
        <taxon>Ascomycota</taxon>
        <taxon>Pezizomycotina</taxon>
        <taxon>Pezizomycetes</taxon>
        <taxon>Pezizales</taxon>
        <taxon>Tuberaceae</taxon>
        <taxon>Tuber</taxon>
    </lineage>
</organism>
<keyword evidence="1" id="KW-0812">Transmembrane</keyword>
<keyword evidence="3" id="KW-1185">Reference proteome</keyword>
<dbReference type="InterPro" id="IPR042432">
    <property type="entry name" value="Coa1_fungi"/>
</dbReference>
<evidence type="ECO:0000313" key="3">
    <source>
        <dbReference type="Proteomes" id="UP001412239"/>
    </source>
</evidence>
<dbReference type="Proteomes" id="UP001412239">
    <property type="component" value="Unassembled WGS sequence"/>
</dbReference>
<sequence length="193" mass="21234">MLKSLTRARSPVSSPSFLFCLPRPFPRPLPRALTTTARPIGTFTERRPDRQLPGPRKTPIATLLTIPLFASILLLAAVGLFNYQKSSSSVVSSTLYALRVHPVARESLGDDISFKSRVPWIQGTMSQLRGDIDIAYSVKGTKGEGVMRFRSVRGRMGLFETLDWSLVMRDGRRIGLLDNSAVGPYPQAATTAT</sequence>
<gene>
    <name evidence="2" type="ORF">GSTUAT00008919001</name>
</gene>
<dbReference type="GO" id="GO:0033617">
    <property type="term" value="P:mitochondrial respiratory chain complex IV assembly"/>
    <property type="evidence" value="ECO:0007669"/>
    <property type="project" value="InterPro"/>
</dbReference>
<dbReference type="PANTHER" id="PTHR28523">
    <property type="entry name" value="CYTOCHROME C OXIDASE ASSEMBLY FACTOR 1"/>
    <property type="match status" value="1"/>
</dbReference>
<evidence type="ECO:0000313" key="2">
    <source>
        <dbReference type="EMBL" id="CUS07001.1"/>
    </source>
</evidence>
<keyword evidence="1" id="KW-0472">Membrane</keyword>
<keyword evidence="1" id="KW-1133">Transmembrane helix</keyword>
<proteinExistence type="predicted"/>
<dbReference type="PANTHER" id="PTHR28523:SF1">
    <property type="entry name" value="CYTOCHROME C OXIDASE ASSEMBLY FACTOR 1"/>
    <property type="match status" value="1"/>
</dbReference>
<accession>A0A292PJP2</accession>
<dbReference type="AlphaFoldDB" id="A0A292PJP2"/>
<dbReference type="InterPro" id="IPR014807">
    <property type="entry name" value="Coa1"/>
</dbReference>
<dbReference type="GO" id="GO:0005743">
    <property type="term" value="C:mitochondrial inner membrane"/>
    <property type="evidence" value="ECO:0007669"/>
    <property type="project" value="TreeGrafter"/>
</dbReference>
<name>A0A292PJP2_9PEZI</name>
<evidence type="ECO:0008006" key="4">
    <source>
        <dbReference type="Google" id="ProtNLM"/>
    </source>
</evidence>
<protein>
    <recommendedName>
        <fullName evidence="4">DUF1783-domain-containing protein</fullName>
    </recommendedName>
</protein>
<feature type="transmembrane region" description="Helical" evidence="1">
    <location>
        <begin position="60"/>
        <end position="83"/>
    </location>
</feature>
<dbReference type="Pfam" id="PF08695">
    <property type="entry name" value="Coa1"/>
    <property type="match status" value="1"/>
</dbReference>
<reference evidence="2" key="1">
    <citation type="submission" date="2015-10" db="EMBL/GenBank/DDBJ databases">
        <authorList>
            <person name="Regsiter A."/>
            <person name="william w."/>
        </authorList>
    </citation>
    <scope>NUCLEOTIDE SEQUENCE</scope>
    <source>
        <strain evidence="2">Montdore</strain>
    </source>
</reference>